<dbReference type="Proteomes" id="UP000292110">
    <property type="component" value="Unassembled WGS sequence"/>
</dbReference>
<evidence type="ECO:0000313" key="2">
    <source>
        <dbReference type="Proteomes" id="UP000292110"/>
    </source>
</evidence>
<accession>A0A4Q6XF17</accession>
<evidence type="ECO:0000313" key="1">
    <source>
        <dbReference type="EMBL" id="RZF56843.1"/>
    </source>
</evidence>
<reference evidence="1 2" key="1">
    <citation type="submission" date="2019-02" db="EMBL/GenBank/DDBJ databases">
        <title>The draft genome of Acinetobacter halotolerans strain JCM 31009.</title>
        <authorList>
            <person name="Qin J."/>
            <person name="Feng Y."/>
            <person name="Nemec A."/>
            <person name="Zong Z."/>
        </authorList>
    </citation>
    <scope>NUCLEOTIDE SEQUENCE [LARGE SCALE GENOMIC DNA]</scope>
    <source>
        <strain evidence="1 2">JCM 31009</strain>
    </source>
</reference>
<keyword evidence="2" id="KW-1185">Reference proteome</keyword>
<dbReference type="AlphaFoldDB" id="A0A4Q6XF17"/>
<comment type="caution">
    <text evidence="1">The sequence shown here is derived from an EMBL/GenBank/DDBJ whole genome shotgun (WGS) entry which is preliminary data.</text>
</comment>
<dbReference type="RefSeq" id="WP_130160800.1">
    <property type="nucleotide sequence ID" value="NZ_SGIM01000001.1"/>
</dbReference>
<dbReference type="EMBL" id="SGIM01000001">
    <property type="protein sequence ID" value="RZF56843.1"/>
    <property type="molecule type" value="Genomic_DNA"/>
</dbReference>
<gene>
    <name evidence="1" type="ORF">EXE30_00860</name>
</gene>
<organism evidence="1 2">
    <name type="scientific">Acinetobacter halotolerans</name>
    <dbReference type="NCBI Taxonomy" id="1752076"/>
    <lineage>
        <taxon>Bacteria</taxon>
        <taxon>Pseudomonadati</taxon>
        <taxon>Pseudomonadota</taxon>
        <taxon>Gammaproteobacteria</taxon>
        <taxon>Moraxellales</taxon>
        <taxon>Moraxellaceae</taxon>
        <taxon>Acinetobacter</taxon>
    </lineage>
</organism>
<proteinExistence type="predicted"/>
<sequence length="240" mass="27639">MPWETDQFCKDLQKFADIIMRYDDNGYVSSGLSALYRVSGQIRKEGNLRHQIDDVVLTVHKKISGTRPIEVKSLNIYIECLCNVDLSLNTDQQDLISEYGLQLVIIGDADGREYVNCWHLDKDIPPQEGDTHNTIHPSYHFQAGGDGLEGKDTGQLLLVTAPRLPHPPMDIFLAIHFVICNFFNKRDYPFVKNLFEDVDYQDILDRAKQRMFIPYFRAFNEDCKHLDFNLGKVFPLAVLL</sequence>
<name>A0A4Q6XF17_9GAMM</name>
<protein>
    <submittedName>
        <fullName evidence="1">Uncharacterized protein</fullName>
    </submittedName>
</protein>